<gene>
    <name evidence="4" type="ORF">LY90DRAFT_665782</name>
</gene>
<name>A0A1Y2EWM5_9FUNG</name>
<protein>
    <submittedName>
        <fullName evidence="4">Alpha/beta-hydrolase</fullName>
    </submittedName>
</protein>
<dbReference type="InterPro" id="IPR029058">
    <property type="entry name" value="AB_hydrolase_fold"/>
</dbReference>
<keyword evidence="1 4" id="KW-0378">Hydrolase</keyword>
<feature type="chain" id="PRO_5013277020" evidence="2">
    <location>
        <begin position="20"/>
        <end position="330"/>
    </location>
</feature>
<evidence type="ECO:0000259" key="3">
    <source>
        <dbReference type="Pfam" id="PF20434"/>
    </source>
</evidence>
<reference evidence="4 5" key="1">
    <citation type="submission" date="2016-08" db="EMBL/GenBank/DDBJ databases">
        <title>A Parts List for Fungal Cellulosomes Revealed by Comparative Genomics.</title>
        <authorList>
            <consortium name="DOE Joint Genome Institute"/>
            <person name="Haitjema C.H."/>
            <person name="Gilmore S.P."/>
            <person name="Henske J.K."/>
            <person name="Solomon K.V."/>
            <person name="De Groot R."/>
            <person name="Kuo A."/>
            <person name="Mondo S.J."/>
            <person name="Salamov A.A."/>
            <person name="Labutti K."/>
            <person name="Zhao Z."/>
            <person name="Chiniquy J."/>
            <person name="Barry K."/>
            <person name="Brewer H.M."/>
            <person name="Purvine S.O."/>
            <person name="Wright A.T."/>
            <person name="Boxma B."/>
            <person name="Van Alen T."/>
            <person name="Hackstein J.H."/>
            <person name="Baker S.E."/>
            <person name="Grigoriev I.V."/>
            <person name="O'Malley M.A."/>
        </authorList>
    </citation>
    <scope>NUCLEOTIDE SEQUENCE [LARGE SCALE GENOMIC DNA]</scope>
    <source>
        <strain evidence="4 5">G1</strain>
    </source>
</reference>
<keyword evidence="2" id="KW-0732">Signal</keyword>
<proteinExistence type="predicted"/>
<accession>A0A1Y2EWM5</accession>
<keyword evidence="5" id="KW-1185">Reference proteome</keyword>
<dbReference type="Gene3D" id="3.40.50.1820">
    <property type="entry name" value="alpha/beta hydrolase"/>
    <property type="match status" value="1"/>
</dbReference>
<feature type="signal peptide" evidence="2">
    <location>
        <begin position="1"/>
        <end position="19"/>
    </location>
</feature>
<comment type="caution">
    <text evidence="4">The sequence shown here is derived from an EMBL/GenBank/DDBJ whole genome shotgun (WGS) entry which is preliminary data.</text>
</comment>
<evidence type="ECO:0000313" key="5">
    <source>
        <dbReference type="Proteomes" id="UP000193920"/>
    </source>
</evidence>
<sequence length="330" mass="37533">MKSLLFLSFICLLIAIISGKAVENSDSEVEVQLDSNNDVQEDSQVESQLVRKAFNYNKQRDLDVYYDEALVDEKRPVIFHVHGGGWAEGSKEDEIYIGEFLQNNNFVVVAINYRLYPETENIDDMVEDVYNALQWTIKNIYKYGGDEKQITLMGHSAGAHLITLTTVKATLKMKVNGIQLKPYHVKHLISINGPHEFNNTYEEYLASAEQMREISKLAPELAFLANYAGAQEHCFAGKTGYDQVKILKEYKDKSIKFLGSEKFTFIECENDTTVVLGSADPMIEQINRTVKQVKIDHKIYPGDHMGVLDRIKDADPEMIKEVLSIINSVY</sequence>
<dbReference type="PANTHER" id="PTHR48081:SF33">
    <property type="entry name" value="KYNURENINE FORMAMIDASE"/>
    <property type="match status" value="1"/>
</dbReference>
<evidence type="ECO:0000313" key="4">
    <source>
        <dbReference type="EMBL" id="ORY75907.1"/>
    </source>
</evidence>
<dbReference type="Proteomes" id="UP000193920">
    <property type="component" value="Unassembled WGS sequence"/>
</dbReference>
<dbReference type="SUPFAM" id="SSF53474">
    <property type="entry name" value="alpha/beta-Hydrolases"/>
    <property type="match status" value="1"/>
</dbReference>
<evidence type="ECO:0000256" key="1">
    <source>
        <dbReference type="ARBA" id="ARBA00022801"/>
    </source>
</evidence>
<dbReference type="OrthoDB" id="6495301at2759"/>
<dbReference type="InterPro" id="IPR050300">
    <property type="entry name" value="GDXG_lipolytic_enzyme"/>
</dbReference>
<dbReference type="GO" id="GO:0016787">
    <property type="term" value="F:hydrolase activity"/>
    <property type="evidence" value="ECO:0007669"/>
    <property type="project" value="UniProtKB-KW"/>
</dbReference>
<dbReference type="PANTHER" id="PTHR48081">
    <property type="entry name" value="AB HYDROLASE SUPERFAMILY PROTEIN C4A8.06C"/>
    <property type="match status" value="1"/>
</dbReference>
<feature type="domain" description="BD-FAE-like" evidence="3">
    <location>
        <begin position="62"/>
        <end position="206"/>
    </location>
</feature>
<dbReference type="STRING" id="1754190.A0A1Y2EWM5"/>
<dbReference type="InterPro" id="IPR049492">
    <property type="entry name" value="BD-FAE-like_dom"/>
</dbReference>
<dbReference type="Pfam" id="PF20434">
    <property type="entry name" value="BD-FAE"/>
    <property type="match status" value="1"/>
</dbReference>
<dbReference type="EMBL" id="MCOG01000024">
    <property type="protein sequence ID" value="ORY75907.1"/>
    <property type="molecule type" value="Genomic_DNA"/>
</dbReference>
<dbReference type="AlphaFoldDB" id="A0A1Y2EWM5"/>
<organism evidence="4 5">
    <name type="scientific">Neocallimastix californiae</name>
    <dbReference type="NCBI Taxonomy" id="1754190"/>
    <lineage>
        <taxon>Eukaryota</taxon>
        <taxon>Fungi</taxon>
        <taxon>Fungi incertae sedis</taxon>
        <taxon>Chytridiomycota</taxon>
        <taxon>Chytridiomycota incertae sedis</taxon>
        <taxon>Neocallimastigomycetes</taxon>
        <taxon>Neocallimastigales</taxon>
        <taxon>Neocallimastigaceae</taxon>
        <taxon>Neocallimastix</taxon>
    </lineage>
</organism>
<evidence type="ECO:0000256" key="2">
    <source>
        <dbReference type="SAM" id="SignalP"/>
    </source>
</evidence>